<organism evidence="2">
    <name type="scientific">bioreactor metagenome</name>
    <dbReference type="NCBI Taxonomy" id="1076179"/>
    <lineage>
        <taxon>unclassified sequences</taxon>
        <taxon>metagenomes</taxon>
        <taxon>ecological metagenomes</taxon>
    </lineage>
</organism>
<reference evidence="2" key="1">
    <citation type="submission" date="2019-08" db="EMBL/GenBank/DDBJ databases">
        <authorList>
            <person name="Kucharzyk K."/>
            <person name="Murdoch R.W."/>
            <person name="Higgins S."/>
            <person name="Loffler F."/>
        </authorList>
    </citation>
    <scope>NUCLEOTIDE SEQUENCE</scope>
</reference>
<feature type="region of interest" description="Disordered" evidence="1">
    <location>
        <begin position="1"/>
        <end position="24"/>
    </location>
</feature>
<evidence type="ECO:0000313" key="2">
    <source>
        <dbReference type="EMBL" id="MPM98507.1"/>
    </source>
</evidence>
<feature type="compositionally biased region" description="Basic and acidic residues" evidence="1">
    <location>
        <begin position="1"/>
        <end position="12"/>
    </location>
</feature>
<name>A0A645E9A9_9ZZZZ</name>
<dbReference type="AlphaFoldDB" id="A0A645E9A9"/>
<accession>A0A645E9A9</accession>
<evidence type="ECO:0000256" key="1">
    <source>
        <dbReference type="SAM" id="MobiDB-lite"/>
    </source>
</evidence>
<proteinExistence type="predicted"/>
<dbReference type="EMBL" id="VSSQ01044664">
    <property type="protein sequence ID" value="MPM98507.1"/>
    <property type="molecule type" value="Genomic_DNA"/>
</dbReference>
<sequence length="83" mass="9024">MALLRNQDRSKPEQSGNGGSLPYSEIYRTAPERLRQSFLEPHQHGAQTALGDSGKNRQIRIHSNCAGTVAHAGKGGTVAERKQ</sequence>
<protein>
    <submittedName>
        <fullName evidence="2">Uncharacterized protein</fullName>
    </submittedName>
</protein>
<comment type="caution">
    <text evidence="2">The sequence shown here is derived from an EMBL/GenBank/DDBJ whole genome shotgun (WGS) entry which is preliminary data.</text>
</comment>
<gene>
    <name evidence="2" type="ORF">SDC9_145695</name>
</gene>